<evidence type="ECO:0000313" key="4">
    <source>
        <dbReference type="Proteomes" id="UP000008311"/>
    </source>
</evidence>
<feature type="repeat" description="PPR" evidence="2">
    <location>
        <begin position="393"/>
        <end position="427"/>
    </location>
</feature>
<dbReference type="InParanoid" id="B9T607"/>
<name>B9T607_RICCO</name>
<sequence>MHGLLHFFTTTKHHPLLLHSHYLKTHHLSSLFSLLHSCKDLRTLKQIHASLLVSTGFNESISFPSTKLISFYSKFNDLESAISVFSLLQEPNTLSWNLIMRTHLDFGLVTEALLLYKKMRESGVKTDAFTFPTINRAVMSLKSDVLLGKMVHCDAMKLGFGYDLYFCNTMIEVYARCGCVYYGRVMFDEMSPRDLVSWTSMISGYVSEGNVFSAFELFNKMRLEMEPNSVTLIVMLKGCYAYDNFSEGRQLHCYIIKNGLLIYGSVQNSILRMYSITGSAKEVESLFVEIYRRDVISWNTLIGFYALRGDAEEMVCGFNQMRGEVALSSETLTLVISVFAKIGNLVEGEKLHSFSIKVGLCDDVLLASLLDFYAKCGELRNSVQLFGEIPCRSSSTWKLMMSGCIQNGYFDEAIHLFRQMQASGVQLQAQILGSLVDACSHLGSLQLCKEIHGYLTRNFFYILEGDNIHLGTSILNMYIRCGSISSAREYFNRMVAKDNITWTSMIEGYGIHGMAIEALKLFNQMLVERVLPNRVTFLSLLSACSHSGLIRQGCELFLSMKWVFGMEPDLDHYTCMVDLLGRCGKIKEALAMIIRMVVVADSRIWGALVASCRVHGDKKVGEFAAQRLLEMESDNVGYYTLLSNIQAMVGKWDEVEQVRKVIHEKDLRKTPGWSCIVGKGRNYCFISEGLSDNRLTTQADDWERSSTAPRLEEPVKPLNHALIKRS</sequence>
<dbReference type="Proteomes" id="UP000008311">
    <property type="component" value="Unassembled WGS sequence"/>
</dbReference>
<proteinExistence type="predicted"/>
<protein>
    <submittedName>
        <fullName evidence="3">Pentatricopeptide repeat-containing protein, putative</fullName>
    </submittedName>
</protein>
<dbReference type="Pfam" id="PF20431">
    <property type="entry name" value="E_motif"/>
    <property type="match status" value="1"/>
</dbReference>
<dbReference type="PROSITE" id="PS51375">
    <property type="entry name" value="PPR"/>
    <property type="match status" value="4"/>
</dbReference>
<dbReference type="NCBIfam" id="TIGR00756">
    <property type="entry name" value="PPR"/>
    <property type="match status" value="4"/>
</dbReference>
<dbReference type="EMBL" id="EQ974565">
    <property type="protein sequence ID" value="EEF28706.1"/>
    <property type="molecule type" value="Genomic_DNA"/>
</dbReference>
<dbReference type="FunFam" id="1.25.40.10:FF:000344">
    <property type="entry name" value="Pentatricopeptide repeat-containing protein"/>
    <property type="match status" value="1"/>
</dbReference>
<reference evidence="4" key="1">
    <citation type="journal article" date="2010" name="Nat. Biotechnol.">
        <title>Draft genome sequence of the oilseed species Ricinus communis.</title>
        <authorList>
            <person name="Chan A.P."/>
            <person name="Crabtree J."/>
            <person name="Zhao Q."/>
            <person name="Lorenzi H."/>
            <person name="Orvis J."/>
            <person name="Puiu D."/>
            <person name="Melake-Berhan A."/>
            <person name="Jones K.M."/>
            <person name="Redman J."/>
            <person name="Chen G."/>
            <person name="Cahoon E.B."/>
            <person name="Gedil M."/>
            <person name="Stanke M."/>
            <person name="Haas B.J."/>
            <person name="Wortman J.R."/>
            <person name="Fraser-Liggett C.M."/>
            <person name="Ravel J."/>
            <person name="Rabinowicz P.D."/>
        </authorList>
    </citation>
    <scope>NUCLEOTIDE SEQUENCE [LARGE SCALE GENOMIC DNA]</scope>
    <source>
        <strain evidence="4">cv. Hale</strain>
    </source>
</reference>
<dbReference type="PANTHER" id="PTHR24015:SF553">
    <property type="entry name" value="DYW DOMAIN-CONTAINING PROTEIN"/>
    <property type="match status" value="1"/>
</dbReference>
<keyword evidence="1" id="KW-0677">Repeat</keyword>
<keyword evidence="4" id="KW-1185">Reference proteome</keyword>
<dbReference type="InterPro" id="IPR046848">
    <property type="entry name" value="E_motif"/>
</dbReference>
<accession>B9T607</accession>
<dbReference type="PANTHER" id="PTHR24015">
    <property type="entry name" value="OS07G0578800 PROTEIN-RELATED"/>
    <property type="match status" value="1"/>
</dbReference>
<dbReference type="Pfam" id="PF13041">
    <property type="entry name" value="PPR_2"/>
    <property type="match status" value="2"/>
</dbReference>
<dbReference type="GO" id="GO:0009451">
    <property type="term" value="P:RNA modification"/>
    <property type="evidence" value="ECO:0000318"/>
    <property type="project" value="GO_Central"/>
</dbReference>
<dbReference type="GO" id="GO:0003723">
    <property type="term" value="F:RNA binding"/>
    <property type="evidence" value="ECO:0007669"/>
    <property type="project" value="InterPro"/>
</dbReference>
<evidence type="ECO:0000256" key="2">
    <source>
        <dbReference type="PROSITE-ProRule" id="PRU00708"/>
    </source>
</evidence>
<dbReference type="Pfam" id="PF01535">
    <property type="entry name" value="PPR"/>
    <property type="match status" value="6"/>
</dbReference>
<dbReference type="FunFam" id="1.25.40.10:FF:000090">
    <property type="entry name" value="Pentatricopeptide repeat-containing protein, chloroplastic"/>
    <property type="match status" value="1"/>
</dbReference>
<dbReference type="InterPro" id="IPR011990">
    <property type="entry name" value="TPR-like_helical_dom_sf"/>
</dbReference>
<feature type="repeat" description="PPR" evidence="2">
    <location>
        <begin position="92"/>
        <end position="126"/>
    </location>
</feature>
<dbReference type="AlphaFoldDB" id="B9T607"/>
<gene>
    <name evidence="3" type="ORF">RCOM_0160700</name>
</gene>
<dbReference type="eggNOG" id="KOG4197">
    <property type="taxonomic scope" value="Eukaryota"/>
</dbReference>
<dbReference type="Gene3D" id="1.25.40.10">
    <property type="entry name" value="Tetratricopeptide repeat domain"/>
    <property type="match status" value="5"/>
</dbReference>
<dbReference type="InterPro" id="IPR046960">
    <property type="entry name" value="PPR_At4g14850-like_plant"/>
</dbReference>
<evidence type="ECO:0000313" key="3">
    <source>
        <dbReference type="EMBL" id="EEF28706.1"/>
    </source>
</evidence>
<dbReference type="InterPro" id="IPR002885">
    <property type="entry name" value="PPR_rpt"/>
</dbReference>
<evidence type="ECO:0000256" key="1">
    <source>
        <dbReference type="ARBA" id="ARBA00022737"/>
    </source>
</evidence>
<feature type="repeat" description="PPR" evidence="2">
    <location>
        <begin position="194"/>
        <end position="224"/>
    </location>
</feature>
<organism evidence="3 4">
    <name type="scientific">Ricinus communis</name>
    <name type="common">Castor bean</name>
    <dbReference type="NCBI Taxonomy" id="3988"/>
    <lineage>
        <taxon>Eukaryota</taxon>
        <taxon>Viridiplantae</taxon>
        <taxon>Streptophyta</taxon>
        <taxon>Embryophyta</taxon>
        <taxon>Tracheophyta</taxon>
        <taxon>Spermatophyta</taxon>
        <taxon>Magnoliopsida</taxon>
        <taxon>eudicotyledons</taxon>
        <taxon>Gunneridae</taxon>
        <taxon>Pentapetalae</taxon>
        <taxon>rosids</taxon>
        <taxon>fabids</taxon>
        <taxon>Malpighiales</taxon>
        <taxon>Euphorbiaceae</taxon>
        <taxon>Acalyphoideae</taxon>
        <taxon>Acalypheae</taxon>
        <taxon>Ricinus</taxon>
    </lineage>
</organism>
<feature type="repeat" description="PPR" evidence="2">
    <location>
        <begin position="498"/>
        <end position="532"/>
    </location>
</feature>